<dbReference type="EnsemblPlants" id="KRH02740">
    <property type="protein sequence ID" value="KRH02740"/>
    <property type="gene ID" value="GLYMA_17G056800"/>
</dbReference>
<dbReference type="SMR" id="A0A0R0FK18"/>
<reference evidence="1" key="3">
    <citation type="submission" date="2018-07" db="EMBL/GenBank/DDBJ databases">
        <title>WGS assembly of Glycine max.</title>
        <authorList>
            <person name="Schmutz J."/>
            <person name="Cannon S."/>
            <person name="Schlueter J."/>
            <person name="Ma J."/>
            <person name="Mitros T."/>
            <person name="Nelson W."/>
            <person name="Hyten D."/>
            <person name="Song Q."/>
            <person name="Thelen J."/>
            <person name="Cheng J."/>
            <person name="Xu D."/>
            <person name="Hellsten U."/>
            <person name="May G."/>
            <person name="Yu Y."/>
            <person name="Sakurai T."/>
            <person name="Umezawa T."/>
            <person name="Bhattacharyya M."/>
            <person name="Sandhu D."/>
            <person name="Valliyodan B."/>
            <person name="Lindquist E."/>
            <person name="Peto M."/>
            <person name="Grant D."/>
            <person name="Shu S."/>
            <person name="Goodstein D."/>
            <person name="Barry K."/>
            <person name="Futrell-Griggs M."/>
            <person name="Abernathy B."/>
            <person name="Du J."/>
            <person name="Tian Z."/>
            <person name="Zhu L."/>
            <person name="Gill N."/>
            <person name="Joshi T."/>
            <person name="Libault M."/>
            <person name="Sethuraman A."/>
            <person name="Zhang X."/>
            <person name="Shinozaki K."/>
            <person name="Nguyen H."/>
            <person name="Wing R."/>
            <person name="Cregan P."/>
            <person name="Specht J."/>
            <person name="Grimwood J."/>
            <person name="Rokhsar D."/>
            <person name="Stacey G."/>
            <person name="Shoemaker R."/>
            <person name="Jackson S."/>
        </authorList>
    </citation>
    <scope>NUCLEOTIDE SEQUENCE</scope>
    <source>
        <tissue evidence="1">Callus</tissue>
    </source>
</reference>
<organism evidence="1">
    <name type="scientific">Glycine max</name>
    <name type="common">Soybean</name>
    <name type="synonym">Glycine hispida</name>
    <dbReference type="NCBI Taxonomy" id="3847"/>
    <lineage>
        <taxon>Eukaryota</taxon>
        <taxon>Viridiplantae</taxon>
        <taxon>Streptophyta</taxon>
        <taxon>Embryophyta</taxon>
        <taxon>Tracheophyta</taxon>
        <taxon>Spermatophyta</taxon>
        <taxon>Magnoliopsida</taxon>
        <taxon>eudicotyledons</taxon>
        <taxon>Gunneridae</taxon>
        <taxon>Pentapetalae</taxon>
        <taxon>rosids</taxon>
        <taxon>fabids</taxon>
        <taxon>Fabales</taxon>
        <taxon>Fabaceae</taxon>
        <taxon>Papilionoideae</taxon>
        <taxon>50 kb inversion clade</taxon>
        <taxon>NPAAA clade</taxon>
        <taxon>indigoferoid/millettioid clade</taxon>
        <taxon>Phaseoleae</taxon>
        <taxon>Glycine</taxon>
        <taxon>Glycine subgen. Soja</taxon>
    </lineage>
</organism>
<name>A0A0R0FK18_SOYBN</name>
<evidence type="ECO:0000313" key="3">
    <source>
        <dbReference type="Proteomes" id="UP000008827"/>
    </source>
</evidence>
<protein>
    <submittedName>
        <fullName evidence="1 2">Uncharacterized protein</fullName>
    </submittedName>
</protein>
<dbReference type="AlphaFoldDB" id="A0A0R0FK18"/>
<proteinExistence type="predicted"/>
<evidence type="ECO:0000313" key="2">
    <source>
        <dbReference type="EnsemblPlants" id="KRH02740"/>
    </source>
</evidence>
<keyword evidence="3" id="KW-1185">Reference proteome</keyword>
<dbReference type="EMBL" id="CM000850">
    <property type="protein sequence ID" value="KRH02740.1"/>
    <property type="molecule type" value="Genomic_DNA"/>
</dbReference>
<evidence type="ECO:0000313" key="1">
    <source>
        <dbReference type="EMBL" id="KRH02740.1"/>
    </source>
</evidence>
<dbReference type="Proteomes" id="UP000008827">
    <property type="component" value="Chromosome 17"/>
</dbReference>
<reference evidence="1 2" key="1">
    <citation type="journal article" date="2010" name="Nature">
        <title>Genome sequence of the palaeopolyploid soybean.</title>
        <authorList>
            <person name="Schmutz J."/>
            <person name="Cannon S.B."/>
            <person name="Schlueter J."/>
            <person name="Ma J."/>
            <person name="Mitros T."/>
            <person name="Nelson W."/>
            <person name="Hyten D.L."/>
            <person name="Song Q."/>
            <person name="Thelen J.J."/>
            <person name="Cheng J."/>
            <person name="Xu D."/>
            <person name="Hellsten U."/>
            <person name="May G.D."/>
            <person name="Yu Y."/>
            <person name="Sakurai T."/>
            <person name="Umezawa T."/>
            <person name="Bhattacharyya M.K."/>
            <person name="Sandhu D."/>
            <person name="Valliyodan B."/>
            <person name="Lindquist E."/>
            <person name="Peto M."/>
            <person name="Grant D."/>
            <person name="Shu S."/>
            <person name="Goodstein D."/>
            <person name="Barry K."/>
            <person name="Futrell-Griggs M."/>
            <person name="Abernathy B."/>
            <person name="Du J."/>
            <person name="Tian Z."/>
            <person name="Zhu L."/>
            <person name="Gill N."/>
            <person name="Joshi T."/>
            <person name="Libault M."/>
            <person name="Sethuraman A."/>
            <person name="Zhang X.-C."/>
            <person name="Shinozaki K."/>
            <person name="Nguyen H.T."/>
            <person name="Wing R.A."/>
            <person name="Cregan P."/>
            <person name="Specht J."/>
            <person name="Grimwood J."/>
            <person name="Rokhsar D."/>
            <person name="Stacey G."/>
            <person name="Shoemaker R.C."/>
            <person name="Jackson S.A."/>
        </authorList>
    </citation>
    <scope>NUCLEOTIDE SEQUENCE [LARGE SCALE GENOMIC DNA]</scope>
    <source>
        <strain evidence="2">cv. Williams 82</strain>
        <tissue evidence="1">Callus</tissue>
    </source>
</reference>
<dbReference type="InParanoid" id="A0A0R0FK18"/>
<reference evidence="2" key="2">
    <citation type="submission" date="2018-02" db="UniProtKB">
        <authorList>
            <consortium name="EnsemblPlants"/>
        </authorList>
    </citation>
    <scope>IDENTIFICATION</scope>
    <source>
        <strain evidence="2">Williams 82</strain>
    </source>
</reference>
<sequence length="99" mass="11853">MPRHPRLRVHDVRNVVRGLIKKKNPGRSTLLVPWLVARLHWWRRHWCNIGAGVTSTLGFRRWRRPPRHFSLCGFLFQRPSRGVLHRRQIETSSILYNSL</sequence>
<accession>A0A0R0FK18</accession>
<gene>
    <name evidence="1" type="ORF">GLYMA_17G056800</name>
</gene>
<dbReference type="Gramene" id="KRH02740">
    <property type="protein sequence ID" value="KRH02740"/>
    <property type="gene ID" value="GLYMA_17G056800"/>
</dbReference>